<evidence type="ECO:0000313" key="15">
    <source>
        <dbReference type="Proteomes" id="UP000092993"/>
    </source>
</evidence>
<feature type="chain" id="PRO_5023279833" description="Phosphatidylserine decarboxylase 1 alpha chain" evidence="12">
    <location>
        <begin position="772"/>
        <end position="803"/>
    </location>
</feature>
<dbReference type="PANTHER" id="PTHR10067">
    <property type="entry name" value="PHOSPHATIDYLSERINE DECARBOXYLASE"/>
    <property type="match status" value="1"/>
</dbReference>
<evidence type="ECO:0000256" key="5">
    <source>
        <dbReference type="ARBA" id="ARBA00022989"/>
    </source>
</evidence>
<comment type="caution">
    <text evidence="14">The sequence shown here is derived from an EMBL/GenBank/DDBJ whole genome shotgun (WGS) entry which is preliminary data.</text>
</comment>
<comment type="PTM">
    <text evidence="12">Is synthesized initially as an inactive proenzyme. Formation of the active enzyme involves a self-maturation process in which the active site pyruvoyl group is generated from an internal serine residue via an autocatalytic post-translational modification. Two non-identical subunits are generated from the proenzyme in this reaction, and the pyruvate is formed at the N-terminus of the alpha chain, which is derived from the carboxyl end of the proenzyme. The autoendoproteolytic cleavage occurs by a canonical serine protease mechanism, in which the side chain hydroxyl group of the serine supplies its oxygen atom to form the C-terminus of the beta chain, while the remainder of the serine residue undergoes an oxidative deamination to produce ammonia and the pyruvoyl prosthetic group on the alpha chain. During this reaction, the Ser that is part of the protease active site of the proenzyme becomes the pyruvoyl prosthetic group, which constitutes an essential element of the active site of the mature decarboxylase.</text>
</comment>
<dbReference type="Proteomes" id="UP000092993">
    <property type="component" value="Unassembled WGS sequence"/>
</dbReference>
<keyword evidence="6 12" id="KW-0443">Lipid metabolism</keyword>
<dbReference type="EMBL" id="LUGG01000001">
    <property type="protein sequence ID" value="OBZ79493.1"/>
    <property type="molecule type" value="Genomic_DNA"/>
</dbReference>
<comment type="subcellular location">
    <molecule>Phosphatidylserine decarboxylase 1 alpha chain</molecule>
    <subcellularLocation>
        <location evidence="12">Mitochondrion inner membrane</location>
        <topology evidence="12">Peripheral membrane protein</topology>
        <orientation evidence="12">Intermembrane side</orientation>
    </subcellularLocation>
    <text evidence="12">Anchored to the mitochondrial inner membrane through its interaction with the integral membrane beta chain.</text>
</comment>
<keyword evidence="12" id="KW-0865">Zymogen</keyword>
<dbReference type="OrthoDB" id="4330at2759"/>
<dbReference type="HAMAP" id="MF_03208">
    <property type="entry name" value="PS_decarb_PSD_B_type1_euk"/>
    <property type="match status" value="1"/>
</dbReference>
<evidence type="ECO:0000256" key="3">
    <source>
        <dbReference type="ARBA" id="ARBA00022692"/>
    </source>
</evidence>
<feature type="chain" id="PRO_5023279832" description="Phosphatidylserine decarboxylase 1 beta chain" evidence="12">
    <location>
        <begin position="1"/>
        <end position="771"/>
    </location>
</feature>
<dbReference type="GO" id="GO:0005743">
    <property type="term" value="C:mitochondrial inner membrane"/>
    <property type="evidence" value="ECO:0007669"/>
    <property type="project" value="UniProtKB-SubCell"/>
</dbReference>
<dbReference type="UniPathway" id="UPA00558">
    <property type="reaction ID" value="UER00616"/>
</dbReference>
<evidence type="ECO:0000256" key="4">
    <source>
        <dbReference type="ARBA" id="ARBA00022793"/>
    </source>
</evidence>
<keyword evidence="4 12" id="KW-0210">Decarboxylase</keyword>
<feature type="region of interest" description="Disordered" evidence="13">
    <location>
        <begin position="216"/>
        <end position="256"/>
    </location>
</feature>
<evidence type="ECO:0000256" key="13">
    <source>
        <dbReference type="SAM" id="MobiDB-lite"/>
    </source>
</evidence>
<accession>A0A1C7MRJ9</accession>
<evidence type="ECO:0000256" key="9">
    <source>
        <dbReference type="ARBA" id="ARBA00023239"/>
    </source>
</evidence>
<dbReference type="Pfam" id="PF02666">
    <property type="entry name" value="PS_Dcarbxylase"/>
    <property type="match status" value="2"/>
</dbReference>
<gene>
    <name evidence="14" type="primary">psd1</name>
    <name evidence="12" type="synonym">PSD1</name>
    <name evidence="14" type="ORF">A0H81_00240</name>
</gene>
<keyword evidence="3 12" id="KW-0812">Transmembrane</keyword>
<evidence type="ECO:0000256" key="7">
    <source>
        <dbReference type="ARBA" id="ARBA00023136"/>
    </source>
</evidence>
<feature type="region of interest" description="Disordered" evidence="13">
    <location>
        <begin position="582"/>
        <end position="601"/>
    </location>
</feature>
<dbReference type="GO" id="GO:0006646">
    <property type="term" value="P:phosphatidylethanolamine biosynthetic process"/>
    <property type="evidence" value="ECO:0007669"/>
    <property type="project" value="UniProtKB-UniRule"/>
</dbReference>
<dbReference type="GO" id="GO:0004609">
    <property type="term" value="F:phosphatidylserine decarboxylase activity"/>
    <property type="evidence" value="ECO:0007669"/>
    <property type="project" value="UniProtKB-UniRule"/>
</dbReference>
<comment type="pathway">
    <text evidence="12">Phospholipid metabolism; phosphatidylethanolamine biosynthesis; phosphatidylethanolamine from CDP-diacylglycerol: step 2/2.</text>
</comment>
<dbReference type="PANTHER" id="PTHR10067:SF6">
    <property type="entry name" value="PHOSPHATIDYLSERINE DECARBOXYLASE PROENZYME, MITOCHONDRIAL"/>
    <property type="match status" value="1"/>
</dbReference>
<comment type="pathway">
    <text evidence="1">Lipid metabolism.</text>
</comment>
<name>A0A1C7MRJ9_GRIFR</name>
<feature type="compositionally biased region" description="Basic and acidic residues" evidence="13">
    <location>
        <begin position="9"/>
        <end position="25"/>
    </location>
</feature>
<evidence type="ECO:0000256" key="10">
    <source>
        <dbReference type="ARBA" id="ARBA00023264"/>
    </source>
</evidence>
<comment type="subunit">
    <text evidence="12">Heterodimer of a large membrane-associated beta subunit and a small pyruvoyl-containing alpha subunit.</text>
</comment>
<dbReference type="NCBIfam" id="TIGR00163">
    <property type="entry name" value="PS_decarb"/>
    <property type="match status" value="1"/>
</dbReference>
<dbReference type="CDD" id="cd16653">
    <property type="entry name" value="RING-like_Rtf2"/>
    <property type="match status" value="1"/>
</dbReference>
<keyword evidence="15" id="KW-1185">Reference proteome</keyword>
<feature type="active site" description="Charge relay system; for autoendoproteolytic cleavage activity" evidence="12">
    <location>
        <position position="508"/>
    </location>
</feature>
<comment type="subcellular location">
    <molecule>Phosphatidylserine decarboxylase 1 beta chain</molecule>
    <subcellularLocation>
        <location evidence="12">Mitochondrion inner membrane</location>
        <topology evidence="12">Single-pass membrane protein</topology>
        <orientation evidence="12">Intermembrane side</orientation>
    </subcellularLocation>
</comment>
<protein>
    <recommendedName>
        <fullName evidence="12">Phosphatidylserine decarboxylase proenzyme 1, mitochondrial</fullName>
        <ecNumber evidence="12">4.1.1.65</ecNumber>
    </recommendedName>
    <component>
        <recommendedName>
            <fullName evidence="12">Phosphatidylserine decarboxylase 1 beta chain</fullName>
        </recommendedName>
    </component>
    <component>
        <recommendedName>
            <fullName evidence="12">Phosphatidylserine decarboxylase 1 alpha chain</fullName>
        </recommendedName>
    </component>
</protein>
<comment type="catalytic activity">
    <reaction evidence="12">
        <text>a 1,2-diacyl-sn-glycero-3-phospho-L-serine + H(+) = a 1,2-diacyl-sn-glycero-3-phosphoethanolamine + CO2</text>
        <dbReference type="Rhea" id="RHEA:20828"/>
        <dbReference type="ChEBI" id="CHEBI:15378"/>
        <dbReference type="ChEBI" id="CHEBI:16526"/>
        <dbReference type="ChEBI" id="CHEBI:57262"/>
        <dbReference type="ChEBI" id="CHEBI:64612"/>
        <dbReference type="EC" id="4.1.1.65"/>
    </reaction>
</comment>
<dbReference type="GO" id="GO:0016540">
    <property type="term" value="P:protein autoprocessing"/>
    <property type="evidence" value="ECO:0007669"/>
    <property type="project" value="UniProtKB-UniRule"/>
</dbReference>
<feature type="compositionally biased region" description="Low complexity" evidence="13">
    <location>
        <begin position="582"/>
        <end position="595"/>
    </location>
</feature>
<dbReference type="InterPro" id="IPR027799">
    <property type="entry name" value="Rtf2_RING-finger"/>
</dbReference>
<sequence>MGNDGGSIPDRRDLVRSKPKAEQADRANQTRARWFFCALSKRPLQEPIVSCALGKLYNKDSILEFLLDRTAFGDGEEICGHIRSLKDVKTLKLTLNASRMSAASDTATDVAAFVCPLNFKEMNGSQPFVYLSTCGCVFSQAGLRAVSGGTTPPNDSAVVDLDGKGKVQVLGDSTKQLDVCPQCAIKYDRTTDVLVLNPPSELESKMRIAMELRRASEPVKTKGKKRKAVADVGDGDRPLSKRKVPSPTPSTNPSIAAASRAVANSLAQEEVKRKAGMSDAIKSLYRSKEGTATKETFMTMGTFTRSLSASSALQDWIWSANEAIRSPAIFQACQSPAGGIPDKKPSLYSAPVESYCHAPSRLLIVYGPERLANAWKETPTNWYPLPIAVGALLLVVLRYQHKRAEKEVHVDEHGHEVVRLKGPWHVHVLGALPLRNLSRLWGYLNSLELPVWFRPLGIRIYARIFGCDLEEIDPDDLTQYASLGEFFYRKLKDGARPTADSILVSPADGKVIHFGVIKNGLVEQVKGSTYSLDALLGIEHRNNAPATSVEFVLREGEEVNHRHFAEINGIEYTLSDFLGSSTPTSSVSSGTTTPSDTRSESHARIYGDQIDASVSPDISLPEVVAHDASVAAEMGIKHSLERKTSFRSVIGKPGRELFFIVIYLAPGDYHRFHSPTAWVVEKRRHFVGDLFSVSPWMAKRLANLFVLNERVALLGRWRHGFFSMVPVGATNVGSIKVKFDQALRTNVGSRRSTPAGSFTEAVYSAASPILGGNHSRKLKRWADFVWEALLSSSSRRQMPLSLL</sequence>
<feature type="region of interest" description="Disordered" evidence="13">
    <location>
        <begin position="1"/>
        <end position="26"/>
    </location>
</feature>
<dbReference type="InterPro" id="IPR033177">
    <property type="entry name" value="PSD-B"/>
</dbReference>
<dbReference type="Pfam" id="PF04641">
    <property type="entry name" value="Rtf2"/>
    <property type="match status" value="1"/>
</dbReference>
<keyword evidence="7 12" id="KW-0472">Membrane</keyword>
<dbReference type="InterPro" id="IPR033661">
    <property type="entry name" value="PSD_type1_euk"/>
</dbReference>
<evidence type="ECO:0000313" key="14">
    <source>
        <dbReference type="EMBL" id="OBZ79493.1"/>
    </source>
</evidence>
<keyword evidence="12" id="KW-0496">Mitochondrion</keyword>
<keyword evidence="11 12" id="KW-0670">Pyruvate</keyword>
<proteinExistence type="inferred from homology"/>
<keyword evidence="5 12" id="KW-1133">Transmembrane helix</keyword>
<keyword evidence="12" id="KW-0999">Mitochondrion inner membrane</keyword>
<comment type="function">
    <text evidence="12">Catalyzes the formation of phosphatidylethanolamine (PtdEtn) from phosphatidylserine (PtdSer). Plays a central role in phospholipid metabolism and in the interorganelle trafficking of phosphatidylserine.</text>
</comment>
<keyword evidence="2 12" id="KW-0444">Lipid biosynthesis</keyword>
<dbReference type="InterPro" id="IPR003817">
    <property type="entry name" value="PS_Dcarbxylase"/>
</dbReference>
<evidence type="ECO:0000256" key="1">
    <source>
        <dbReference type="ARBA" id="ARBA00005189"/>
    </source>
</evidence>
<keyword evidence="10 12" id="KW-1208">Phospholipid metabolism</keyword>
<comment type="caution">
    <text evidence="12">Lacks conserved residue(s) required for the propagation of feature annotation.</text>
</comment>
<evidence type="ECO:0000256" key="6">
    <source>
        <dbReference type="ARBA" id="ARBA00023098"/>
    </source>
</evidence>
<comment type="cofactor">
    <cofactor evidence="12">
        <name>pyruvate</name>
        <dbReference type="ChEBI" id="CHEBI:15361"/>
    </cofactor>
    <text evidence="12">Binds 1 pyruvoyl group covalently per subunit.</text>
</comment>
<reference evidence="14 15" key="1">
    <citation type="submission" date="2016-03" db="EMBL/GenBank/DDBJ databases">
        <title>Whole genome sequencing of Grifola frondosa 9006-11.</title>
        <authorList>
            <person name="Min B."/>
            <person name="Park H."/>
            <person name="Kim J.-G."/>
            <person name="Cho H."/>
            <person name="Oh Y.-L."/>
            <person name="Kong W.-S."/>
            <person name="Choi I.-G."/>
        </authorList>
    </citation>
    <scope>NUCLEOTIDE SEQUENCE [LARGE SCALE GENOMIC DNA]</scope>
    <source>
        <strain evidence="14 15">9006-11</strain>
    </source>
</reference>
<feature type="topological domain" description="Mitochondrial intermembrane" evidence="12">
    <location>
        <begin position="402"/>
        <end position="803"/>
    </location>
</feature>
<dbReference type="EC" id="4.1.1.65" evidence="12"/>
<evidence type="ECO:0000256" key="12">
    <source>
        <dbReference type="HAMAP-Rule" id="MF_03208"/>
    </source>
</evidence>
<feature type="topological domain" description="Mitochondrial matrix" evidence="12">
    <location>
        <begin position="1"/>
        <end position="382"/>
    </location>
</feature>
<evidence type="ECO:0000256" key="11">
    <source>
        <dbReference type="ARBA" id="ARBA00023317"/>
    </source>
</evidence>
<feature type="active site" description="Charge relay system; for autoendoproteolytic cleavage activity" evidence="12">
    <location>
        <position position="673"/>
    </location>
</feature>
<keyword evidence="9 12" id="KW-0456">Lyase</keyword>
<keyword evidence="8 12" id="KW-0594">Phospholipid biosynthesis</keyword>
<evidence type="ECO:0000256" key="8">
    <source>
        <dbReference type="ARBA" id="ARBA00023209"/>
    </source>
</evidence>
<dbReference type="STRING" id="5627.A0A1C7MRJ9"/>
<evidence type="ECO:0000256" key="2">
    <source>
        <dbReference type="ARBA" id="ARBA00022516"/>
    </source>
</evidence>
<dbReference type="AlphaFoldDB" id="A0A1C7MRJ9"/>
<comment type="similarity">
    <text evidence="12">Belongs to the phosphatidylserine decarboxylase family. PSD-B subfamily. Eukaryotic type I sub-subfamily.</text>
</comment>
<organism evidence="14 15">
    <name type="scientific">Grifola frondosa</name>
    <name type="common">Maitake</name>
    <name type="synonym">Polyporus frondosus</name>
    <dbReference type="NCBI Taxonomy" id="5627"/>
    <lineage>
        <taxon>Eukaryota</taxon>
        <taxon>Fungi</taxon>
        <taxon>Dikarya</taxon>
        <taxon>Basidiomycota</taxon>
        <taxon>Agaricomycotina</taxon>
        <taxon>Agaricomycetes</taxon>
        <taxon>Polyporales</taxon>
        <taxon>Grifolaceae</taxon>
        <taxon>Grifola</taxon>
    </lineage>
</organism>